<accession>V6M450</accession>
<comment type="caution">
    <text evidence="2">The sequence shown here is derived from an EMBL/GenBank/DDBJ whole genome shotgun (WGS) entry which is preliminary data.</text>
</comment>
<dbReference type="AlphaFoldDB" id="V6M450"/>
<sequence>MELETSVKTAVDDQEEAMRLIKKHTYLLPRTKLGWTLTVIVIISFLMVYPGLIWANTAYPFLFGMPFTYVWLTFWVHVMLVAGIYAARKLWV</sequence>
<protein>
    <submittedName>
        <fullName evidence="2">Uncharacterized protein</fullName>
    </submittedName>
</protein>
<dbReference type="EMBL" id="AYJU01000017">
    <property type="protein sequence ID" value="EST53364.1"/>
    <property type="molecule type" value="Genomic_DNA"/>
</dbReference>
<dbReference type="Proteomes" id="UP000017973">
    <property type="component" value="Unassembled WGS sequence"/>
</dbReference>
<name>V6M450_9BACL</name>
<dbReference type="HOGENOM" id="CLU_2407520_0_0_9"/>
<organism evidence="2 3">
    <name type="scientific">Brevibacillus panacihumi W25</name>
    <dbReference type="NCBI Taxonomy" id="1408254"/>
    <lineage>
        <taxon>Bacteria</taxon>
        <taxon>Bacillati</taxon>
        <taxon>Bacillota</taxon>
        <taxon>Bacilli</taxon>
        <taxon>Bacillales</taxon>
        <taxon>Paenibacillaceae</taxon>
        <taxon>Brevibacillus</taxon>
    </lineage>
</organism>
<proteinExistence type="predicted"/>
<feature type="transmembrane region" description="Helical" evidence="1">
    <location>
        <begin position="67"/>
        <end position="87"/>
    </location>
</feature>
<keyword evidence="1" id="KW-1133">Transmembrane helix</keyword>
<evidence type="ECO:0000313" key="3">
    <source>
        <dbReference type="Proteomes" id="UP000017973"/>
    </source>
</evidence>
<evidence type="ECO:0000256" key="1">
    <source>
        <dbReference type="SAM" id="Phobius"/>
    </source>
</evidence>
<keyword evidence="1" id="KW-0812">Transmembrane</keyword>
<feature type="transmembrane region" description="Helical" evidence="1">
    <location>
        <begin position="33"/>
        <end position="55"/>
    </location>
</feature>
<reference evidence="2 3" key="1">
    <citation type="journal article" date="2014" name="Genome Announc.">
        <title>Draft Genome Sequence of Brevibacillus panacihumi Strain W25, a Halotolerant Hydrocarbon-Degrading Bacterium.</title>
        <authorList>
            <person name="Wang X."/>
            <person name="Jin D."/>
            <person name="Zhou L."/>
            <person name="Wu L."/>
            <person name="An W."/>
            <person name="Chen Y."/>
            <person name="Zhao L."/>
        </authorList>
    </citation>
    <scope>NUCLEOTIDE SEQUENCE [LARGE SCALE GENOMIC DNA]</scope>
    <source>
        <strain evidence="2 3">W25</strain>
    </source>
</reference>
<keyword evidence="1" id="KW-0472">Membrane</keyword>
<evidence type="ECO:0000313" key="2">
    <source>
        <dbReference type="EMBL" id="EST53364.1"/>
    </source>
</evidence>
<dbReference type="RefSeq" id="WP_023558050.1">
    <property type="nucleotide sequence ID" value="NZ_KI629785.1"/>
</dbReference>
<gene>
    <name evidence="2" type="ORF">T458_21305</name>
</gene>
<dbReference type="PATRIC" id="fig|1408254.3.peg.4181"/>
<keyword evidence="3" id="KW-1185">Reference proteome</keyword>
<dbReference type="STRING" id="1408254.T458_21305"/>
<dbReference type="OrthoDB" id="3628949at2"/>